<dbReference type="Gene3D" id="3.30.1150.10">
    <property type="match status" value="1"/>
</dbReference>
<keyword evidence="2" id="KW-0472">Membrane</keyword>
<evidence type="ECO:0000256" key="2">
    <source>
        <dbReference type="SAM" id="Phobius"/>
    </source>
</evidence>
<name>A0ABY0T746_9PROT</name>
<dbReference type="EMBL" id="FNKY01000001">
    <property type="protein sequence ID" value="SDQ37301.1"/>
    <property type="molecule type" value="Genomic_DNA"/>
</dbReference>
<feature type="region of interest" description="Disordered" evidence="1">
    <location>
        <begin position="58"/>
        <end position="157"/>
    </location>
</feature>
<accession>A0ABY0T746</accession>
<dbReference type="RefSeq" id="WP_074634099.1">
    <property type="nucleotide sequence ID" value="NZ_FNKY01000001.1"/>
</dbReference>
<dbReference type="GO" id="GO:0051301">
    <property type="term" value="P:cell division"/>
    <property type="evidence" value="ECO:0007669"/>
    <property type="project" value="UniProtKB-KW"/>
</dbReference>
<evidence type="ECO:0000313" key="3">
    <source>
        <dbReference type="EMBL" id="SDQ37301.1"/>
    </source>
</evidence>
<sequence length="286" mass="32073">MALRGSSHVEPGRIPAGVLAVLVHIIFFAFMIFGLNWKTYPPEVMMVDLWSNLPQPQPPVIQATPPPPAPAPVQPPPEVKPLPPEPQTPPPPPKPDIALKEKIEKPKPLEKKQPVEKDQKELKEKELKAQKEKEQKEKEQKEKKEKEQELKAQKEKELKDQQARVAAEVEQLQREQEANNKLQAQAAAQSRLGNEIAEYKAKILAKIKSHIIMPPDLPGNPVAEFDVTLLPGGDILDVKLRKSSGFAAFDSAVERAIFLAKPLPLPPDPALFPKFRNLSLKVHYRE</sequence>
<feature type="compositionally biased region" description="Basic and acidic residues" evidence="1">
    <location>
        <begin position="97"/>
        <end position="157"/>
    </location>
</feature>
<dbReference type="SUPFAM" id="SSF74653">
    <property type="entry name" value="TolA/TonB C-terminal domain"/>
    <property type="match status" value="1"/>
</dbReference>
<feature type="transmembrane region" description="Helical" evidence="2">
    <location>
        <begin position="14"/>
        <end position="37"/>
    </location>
</feature>
<gene>
    <name evidence="3" type="ORF">SAMN05216402_0601</name>
</gene>
<dbReference type="Pfam" id="PF13103">
    <property type="entry name" value="TonB_2"/>
    <property type="match status" value="1"/>
</dbReference>
<keyword evidence="3" id="KW-0131">Cell cycle</keyword>
<reference evidence="3 4" key="1">
    <citation type="submission" date="2016-10" db="EMBL/GenBank/DDBJ databases">
        <authorList>
            <person name="Varghese N."/>
            <person name="Submissions S."/>
        </authorList>
    </citation>
    <scope>NUCLEOTIDE SEQUENCE [LARGE SCALE GENOMIC DNA]</scope>
    <source>
        <strain evidence="3 4">Nl1</strain>
    </source>
</reference>
<comment type="caution">
    <text evidence="3">The sequence shown here is derived from an EMBL/GenBank/DDBJ whole genome shotgun (WGS) entry which is preliminary data.</text>
</comment>
<protein>
    <submittedName>
        <fullName evidence="3">Cell division and transport-associated protein TolA</fullName>
    </submittedName>
</protein>
<feature type="compositionally biased region" description="Pro residues" evidence="1">
    <location>
        <begin position="58"/>
        <end position="95"/>
    </location>
</feature>
<organism evidence="3 4">
    <name type="scientific">Nitrosospira multiformis</name>
    <dbReference type="NCBI Taxonomy" id="1231"/>
    <lineage>
        <taxon>Bacteria</taxon>
        <taxon>Pseudomonadati</taxon>
        <taxon>Pseudomonadota</taxon>
        <taxon>Betaproteobacteria</taxon>
        <taxon>Nitrosomonadales</taxon>
        <taxon>Nitrosomonadaceae</taxon>
        <taxon>Nitrosospira</taxon>
    </lineage>
</organism>
<keyword evidence="4" id="KW-1185">Reference proteome</keyword>
<evidence type="ECO:0000313" key="4">
    <source>
        <dbReference type="Proteomes" id="UP000183471"/>
    </source>
</evidence>
<keyword evidence="2" id="KW-1133">Transmembrane helix</keyword>
<keyword evidence="3" id="KW-0132">Cell division</keyword>
<keyword evidence="2" id="KW-0812">Transmembrane</keyword>
<proteinExistence type="predicted"/>
<evidence type="ECO:0000256" key="1">
    <source>
        <dbReference type="SAM" id="MobiDB-lite"/>
    </source>
</evidence>
<dbReference type="Proteomes" id="UP000183471">
    <property type="component" value="Unassembled WGS sequence"/>
</dbReference>